<proteinExistence type="predicted"/>
<accession>A0AAN8N0T7</accession>
<keyword evidence="2" id="KW-1185">Reference proteome</keyword>
<dbReference type="InterPro" id="IPR021109">
    <property type="entry name" value="Peptidase_aspartic_dom_sf"/>
</dbReference>
<dbReference type="Proteomes" id="UP001307849">
    <property type="component" value="Unassembled WGS sequence"/>
</dbReference>
<dbReference type="SUPFAM" id="SSF50630">
    <property type="entry name" value="Acid proteases"/>
    <property type="match status" value="1"/>
</dbReference>
<sequence length="476" mass="54598">MKKITKLSHPEEIHQMQATPAFVTSLNTSKQSRDDVLDIPLVYNSTLGWYATLSIGPQASKFTKQFRLLVGTQDISSIIKSSEQPSLEQINPQTGAKDPIFDFNRQELYNADVSVEPFGIQPTYGNSQRSFETQLYDDISQREKKNCVSTNVTAGRTPFLIRHPICLLTHQSSEDTLDGRLSLSPQPATHVFQNWDTALRSKGDNAKRTWLPAGFESESRYWSDYGIFATYLTTNKAKKPVIQFNVDENNGDTSKYTGRLTWFNSRADEFFYVINWNVAARKIKIAWRDLSKEYPLAHSELSKPPFNSRNIKNNKTTDSLLEPNTTYPDSGAVLDSGTLWTRLHPWVVDRVYDRIPGVVRYKTTYYLPCDLPPYAIPDISFEIAKDRAKGAKATWYPVKKEGFIIENYRHPESSTIQNAYRDPNLREYPEASPDKVPVARIELGQWVFKSWYMVFKNRKDPKLKQGRRYVGIAQMA</sequence>
<evidence type="ECO:0000313" key="1">
    <source>
        <dbReference type="EMBL" id="KAK6498258.1"/>
    </source>
</evidence>
<protein>
    <submittedName>
        <fullName evidence="1">Uncharacterized protein</fullName>
    </submittedName>
</protein>
<dbReference type="EMBL" id="JAVHJM010000014">
    <property type="protein sequence ID" value="KAK6498258.1"/>
    <property type="molecule type" value="Genomic_DNA"/>
</dbReference>
<name>A0AAN8N0T7_9PEZI</name>
<evidence type="ECO:0000313" key="2">
    <source>
        <dbReference type="Proteomes" id="UP001307849"/>
    </source>
</evidence>
<gene>
    <name evidence="1" type="ORF">TWF506_004497</name>
</gene>
<comment type="caution">
    <text evidence="1">The sequence shown here is derived from an EMBL/GenBank/DDBJ whole genome shotgun (WGS) entry which is preliminary data.</text>
</comment>
<dbReference type="Gene3D" id="2.40.70.10">
    <property type="entry name" value="Acid Proteases"/>
    <property type="match status" value="1"/>
</dbReference>
<organism evidence="1 2">
    <name type="scientific">Arthrobotrys conoides</name>
    <dbReference type="NCBI Taxonomy" id="74498"/>
    <lineage>
        <taxon>Eukaryota</taxon>
        <taxon>Fungi</taxon>
        <taxon>Dikarya</taxon>
        <taxon>Ascomycota</taxon>
        <taxon>Pezizomycotina</taxon>
        <taxon>Orbiliomycetes</taxon>
        <taxon>Orbiliales</taxon>
        <taxon>Orbiliaceae</taxon>
        <taxon>Arthrobotrys</taxon>
    </lineage>
</organism>
<dbReference type="AlphaFoldDB" id="A0AAN8N0T7"/>
<reference evidence="1 2" key="1">
    <citation type="submission" date="2019-10" db="EMBL/GenBank/DDBJ databases">
        <authorList>
            <person name="Palmer J.M."/>
        </authorList>
    </citation>
    <scope>NUCLEOTIDE SEQUENCE [LARGE SCALE GENOMIC DNA]</scope>
    <source>
        <strain evidence="1 2">TWF506</strain>
    </source>
</reference>